<feature type="domain" description="CN hydrolase" evidence="2">
    <location>
        <begin position="5"/>
        <end position="155"/>
    </location>
</feature>
<comment type="caution">
    <text evidence="3">The sequence shown here is derived from an EMBL/GenBank/DDBJ whole genome shotgun (WGS) entry which is preliminary data.</text>
</comment>
<evidence type="ECO:0000256" key="1">
    <source>
        <dbReference type="ARBA" id="ARBA00022801"/>
    </source>
</evidence>
<dbReference type="SUPFAM" id="SSF56317">
    <property type="entry name" value="Carbon-nitrogen hydrolase"/>
    <property type="match status" value="1"/>
</dbReference>
<keyword evidence="1" id="KW-0378">Hydrolase</keyword>
<accession>X0UXE0</accession>
<dbReference type="InterPro" id="IPR036526">
    <property type="entry name" value="C-N_Hydrolase_sf"/>
</dbReference>
<dbReference type="AlphaFoldDB" id="X0UXE0"/>
<name>X0UXE0_9ZZZZ</name>
<dbReference type="InterPro" id="IPR003010">
    <property type="entry name" value="C-N_Hydrolase"/>
</dbReference>
<dbReference type="PANTHER" id="PTHR43674">
    <property type="entry name" value="NITRILASE C965.09-RELATED"/>
    <property type="match status" value="1"/>
</dbReference>
<dbReference type="InterPro" id="IPR050345">
    <property type="entry name" value="Aliph_Amidase/BUP"/>
</dbReference>
<organism evidence="3">
    <name type="scientific">marine sediment metagenome</name>
    <dbReference type="NCBI Taxonomy" id="412755"/>
    <lineage>
        <taxon>unclassified sequences</taxon>
        <taxon>metagenomes</taxon>
        <taxon>ecological metagenomes</taxon>
    </lineage>
</organism>
<dbReference type="CDD" id="cd07197">
    <property type="entry name" value="nitrilase"/>
    <property type="match status" value="1"/>
</dbReference>
<evidence type="ECO:0000259" key="2">
    <source>
        <dbReference type="PROSITE" id="PS50263"/>
    </source>
</evidence>
<reference evidence="3" key="1">
    <citation type="journal article" date="2014" name="Front. Microbiol.">
        <title>High frequency of phylogenetically diverse reductive dehalogenase-homologous genes in deep subseafloor sedimentary metagenomes.</title>
        <authorList>
            <person name="Kawai M."/>
            <person name="Futagami T."/>
            <person name="Toyoda A."/>
            <person name="Takaki Y."/>
            <person name="Nishi S."/>
            <person name="Hori S."/>
            <person name="Arai W."/>
            <person name="Tsubouchi T."/>
            <person name="Morono Y."/>
            <person name="Uchiyama I."/>
            <person name="Ito T."/>
            <person name="Fujiyama A."/>
            <person name="Inagaki F."/>
            <person name="Takami H."/>
        </authorList>
    </citation>
    <scope>NUCLEOTIDE SEQUENCE</scope>
    <source>
        <strain evidence="3">Expedition CK06-06</strain>
    </source>
</reference>
<protein>
    <recommendedName>
        <fullName evidence="2">CN hydrolase domain-containing protein</fullName>
    </recommendedName>
</protein>
<dbReference type="PANTHER" id="PTHR43674:SF2">
    <property type="entry name" value="BETA-UREIDOPROPIONASE"/>
    <property type="match status" value="1"/>
</dbReference>
<dbReference type="EMBL" id="BARS01025979">
    <property type="protein sequence ID" value="GAG10430.1"/>
    <property type="molecule type" value="Genomic_DNA"/>
</dbReference>
<evidence type="ECO:0000313" key="3">
    <source>
        <dbReference type="EMBL" id="GAG10430.1"/>
    </source>
</evidence>
<gene>
    <name evidence="3" type="ORF">S01H1_40992</name>
</gene>
<dbReference type="Pfam" id="PF00795">
    <property type="entry name" value="CN_hydrolase"/>
    <property type="match status" value="1"/>
</dbReference>
<feature type="non-terminal residue" evidence="3">
    <location>
        <position position="155"/>
    </location>
</feature>
<dbReference type="GO" id="GO:0016811">
    <property type="term" value="F:hydrolase activity, acting on carbon-nitrogen (but not peptide) bonds, in linear amides"/>
    <property type="evidence" value="ECO:0007669"/>
    <property type="project" value="TreeGrafter"/>
</dbReference>
<sequence length="155" mass="17633">MARYLGIAGIQMEVVRGEDNSEAMMEKLNVVAASFPWVDMVLFSELCVCGLNFDLAQAIPNPTIDRFCEWAMRENKWLIPGSLCEKDHGKIYNTSIVISPDGVIKAKYRKLFPWAPLEQSEAGKEFCVFDIPEKGRFGLCICYDQWFPEVIRTLA</sequence>
<dbReference type="Gene3D" id="3.60.110.10">
    <property type="entry name" value="Carbon-nitrogen hydrolase"/>
    <property type="match status" value="1"/>
</dbReference>
<dbReference type="PROSITE" id="PS50263">
    <property type="entry name" value="CN_HYDROLASE"/>
    <property type="match status" value="1"/>
</dbReference>
<proteinExistence type="predicted"/>